<keyword evidence="1" id="KW-0812">Transmembrane</keyword>
<dbReference type="Proteomes" id="UP000253919">
    <property type="component" value="Unassembled WGS sequence"/>
</dbReference>
<proteinExistence type="predicted"/>
<comment type="caution">
    <text evidence="3">The sequence shown here is derived from an EMBL/GenBank/DDBJ whole genome shotgun (WGS) entry which is preliminary data.</text>
</comment>
<dbReference type="RefSeq" id="WP_115372301.1">
    <property type="nucleotide sequence ID" value="NZ_QASA01000001.1"/>
</dbReference>
<dbReference type="EMBL" id="QASA01000001">
    <property type="protein sequence ID" value="RDC62914.1"/>
    <property type="molecule type" value="Genomic_DNA"/>
</dbReference>
<feature type="transmembrane region" description="Helical" evidence="1">
    <location>
        <begin position="120"/>
        <end position="140"/>
    </location>
</feature>
<feature type="transmembrane region" description="Helical" evidence="1">
    <location>
        <begin position="51"/>
        <end position="71"/>
    </location>
</feature>
<reference evidence="3 4" key="1">
    <citation type="submission" date="2018-04" db="EMBL/GenBank/DDBJ databases">
        <title>Adhaeribacter sp. HMF7616 genome sequencing and assembly.</title>
        <authorList>
            <person name="Kang H."/>
            <person name="Kang J."/>
            <person name="Cha I."/>
            <person name="Kim H."/>
            <person name="Joh K."/>
        </authorList>
    </citation>
    <scope>NUCLEOTIDE SEQUENCE [LARGE SCALE GENOMIC DNA]</scope>
    <source>
        <strain evidence="3 4">HMF7616</strain>
    </source>
</reference>
<dbReference type="PANTHER" id="PTHR31061:SF24">
    <property type="entry name" value="LD22376P"/>
    <property type="match status" value="1"/>
</dbReference>
<feature type="transmembrane region" description="Helical" evidence="1">
    <location>
        <begin position="233"/>
        <end position="251"/>
    </location>
</feature>
<keyword evidence="1" id="KW-0472">Membrane</keyword>
<dbReference type="GO" id="GO:0004561">
    <property type="term" value="F:alpha-N-acetylglucosaminidase activity"/>
    <property type="evidence" value="ECO:0007669"/>
    <property type="project" value="UniProtKB-EC"/>
</dbReference>
<feature type="domain" description="DUF5009" evidence="2">
    <location>
        <begin position="42"/>
        <end position="175"/>
    </location>
</feature>
<accession>A0A369QDW7</accession>
<feature type="transmembrane region" description="Helical" evidence="1">
    <location>
        <begin position="83"/>
        <end position="100"/>
    </location>
</feature>
<feature type="transmembrane region" description="Helical" evidence="1">
    <location>
        <begin position="342"/>
        <end position="364"/>
    </location>
</feature>
<feature type="transmembrane region" description="Helical" evidence="1">
    <location>
        <begin position="147"/>
        <end position="165"/>
    </location>
</feature>
<feature type="transmembrane region" description="Helical" evidence="1">
    <location>
        <begin position="203"/>
        <end position="221"/>
    </location>
</feature>
<organism evidence="3 4">
    <name type="scientific">Adhaeribacter pallidiroseus</name>
    <dbReference type="NCBI Taxonomy" id="2072847"/>
    <lineage>
        <taxon>Bacteria</taxon>
        <taxon>Pseudomonadati</taxon>
        <taxon>Bacteroidota</taxon>
        <taxon>Cytophagia</taxon>
        <taxon>Cytophagales</taxon>
        <taxon>Hymenobacteraceae</taxon>
        <taxon>Adhaeribacter</taxon>
    </lineage>
</organism>
<feature type="transmembrane region" description="Helical" evidence="1">
    <location>
        <begin position="305"/>
        <end position="322"/>
    </location>
</feature>
<keyword evidence="4" id="KW-1185">Reference proteome</keyword>
<evidence type="ECO:0000313" key="3">
    <source>
        <dbReference type="EMBL" id="RDC62914.1"/>
    </source>
</evidence>
<dbReference type="AlphaFoldDB" id="A0A369QDW7"/>
<dbReference type="InterPro" id="IPR032176">
    <property type="entry name" value="DUF5009"/>
</dbReference>
<dbReference type="EC" id="3.2.1.50" evidence="3"/>
<sequence>MAITAQRFTALDVFRGMTVCFMIIVNTPGNGATTFSPLLHAKWHGFTPTDLVFPSFLFAVGNALSFVMNRYRTMPTSQVWTKILKRVIIIFMLGFLMYWFPFVHWEEGRLVGNELGSTRIFGVLQRIALCFGIAALLVYYLDGRRALMVSIVGLLVYWALLLLFGEPGAQLTLHGNAVLKLDNWLVGAKHLYMGEGVPFDPEGLLSTLPAVANVTAGFAAGHFLQKQGKNYEALAKLLLTGCTLLLAAYLWNLTFPINKKLWTSSFVVLTVAIDCIILALLVYVIDLRGKTTWTYFFEVFGRNPLFIYLLSEVLSILLYFFRTGDESYYAAIFKSVFLPLGGYVGSFLFAIIFMLICWIVGYLLDKRKIYIRV</sequence>
<dbReference type="OrthoDB" id="9788724at2"/>
<dbReference type="PANTHER" id="PTHR31061">
    <property type="entry name" value="LD22376P"/>
    <property type="match status" value="1"/>
</dbReference>
<dbReference type="Pfam" id="PF16401">
    <property type="entry name" value="DUF5009"/>
    <property type="match status" value="1"/>
</dbReference>
<gene>
    <name evidence="3" type="ORF">AHMF7616_01513</name>
</gene>
<keyword evidence="1" id="KW-1133">Transmembrane helix</keyword>
<feature type="transmembrane region" description="Helical" evidence="1">
    <location>
        <begin position="263"/>
        <end position="285"/>
    </location>
</feature>
<evidence type="ECO:0000313" key="4">
    <source>
        <dbReference type="Proteomes" id="UP000253919"/>
    </source>
</evidence>
<evidence type="ECO:0000256" key="1">
    <source>
        <dbReference type="SAM" id="Phobius"/>
    </source>
</evidence>
<protein>
    <submittedName>
        <fullName evidence="3">Alpha-N-acetylglucosaminidase</fullName>
        <ecNumber evidence="3">3.2.1.50</ecNumber>
    </submittedName>
</protein>
<name>A0A369QDW7_9BACT</name>
<keyword evidence="3" id="KW-0326">Glycosidase</keyword>
<keyword evidence="3" id="KW-0378">Hydrolase</keyword>
<feature type="transmembrane region" description="Helical" evidence="1">
    <location>
        <begin position="12"/>
        <end position="31"/>
    </location>
</feature>
<evidence type="ECO:0000259" key="2">
    <source>
        <dbReference type="Pfam" id="PF16401"/>
    </source>
</evidence>